<keyword evidence="4" id="KW-0547">Nucleotide-binding</keyword>
<dbReference type="GO" id="GO:0046872">
    <property type="term" value="F:metal ion binding"/>
    <property type="evidence" value="ECO:0007669"/>
    <property type="project" value="UniProtKB-KW"/>
</dbReference>
<dbReference type="EMBL" id="BMAW01117715">
    <property type="protein sequence ID" value="GFT76577.1"/>
    <property type="molecule type" value="Genomic_DNA"/>
</dbReference>
<evidence type="ECO:0000313" key="8">
    <source>
        <dbReference type="EMBL" id="GFT76577.1"/>
    </source>
</evidence>
<dbReference type="SUPFAM" id="SSF81660">
    <property type="entry name" value="Metal cation-transporting ATPase, ATP-binding domain N"/>
    <property type="match status" value="1"/>
</dbReference>
<keyword evidence="5" id="KW-0067">ATP-binding</keyword>
<sequence>FESAVLNLDQISSEDVIKAMATCHSLSRIDGEVRGYNLDQKMFNLTGWDLREPALGNDVPFEYIPPRIVTGNLSSSNEVSIALVKMFPFESSLKRMSVVTQMEGRDHFDVFLKGAPELVISLSRKDTVPDDVMEVLEYYSSQGFRVIALAFKHLTNDIAWKEVQKLTRRQSFNSYNSQQKMWNDRRKRFCRNNKSKNGSEL</sequence>
<keyword evidence="6" id="KW-0460">Magnesium</keyword>
<dbReference type="GO" id="GO:0015203">
    <property type="term" value="F:polyamine transmembrane transporter activity"/>
    <property type="evidence" value="ECO:0007669"/>
    <property type="project" value="TreeGrafter"/>
</dbReference>
<dbReference type="Gene3D" id="3.40.1110.10">
    <property type="entry name" value="Calcium-transporting ATPase, cytoplasmic domain N"/>
    <property type="match status" value="1"/>
</dbReference>
<accession>A0A8X6PP79</accession>
<dbReference type="AlphaFoldDB" id="A0A8X6PP79"/>
<evidence type="ECO:0000256" key="1">
    <source>
        <dbReference type="ARBA" id="ARBA00004141"/>
    </source>
</evidence>
<evidence type="ECO:0000256" key="2">
    <source>
        <dbReference type="ARBA" id="ARBA00022553"/>
    </source>
</evidence>
<evidence type="ECO:0000256" key="3">
    <source>
        <dbReference type="ARBA" id="ARBA00022723"/>
    </source>
</evidence>
<keyword evidence="9" id="KW-1185">Reference proteome</keyword>
<dbReference type="GO" id="GO:0016020">
    <property type="term" value="C:membrane"/>
    <property type="evidence" value="ECO:0007669"/>
    <property type="project" value="UniProtKB-SubCell"/>
</dbReference>
<dbReference type="Proteomes" id="UP000887013">
    <property type="component" value="Unassembled WGS sequence"/>
</dbReference>
<dbReference type="GO" id="GO:0005524">
    <property type="term" value="F:ATP binding"/>
    <property type="evidence" value="ECO:0007669"/>
    <property type="project" value="UniProtKB-KW"/>
</dbReference>
<dbReference type="InterPro" id="IPR023299">
    <property type="entry name" value="ATPase_P-typ_cyto_dom_N"/>
</dbReference>
<comment type="subcellular location">
    <subcellularLocation>
        <location evidence="1">Membrane</location>
        <topology evidence="1">Multi-pass membrane protein</topology>
    </subcellularLocation>
</comment>
<dbReference type="GO" id="GO:0019829">
    <property type="term" value="F:ATPase-coupled monoatomic cation transmembrane transporter activity"/>
    <property type="evidence" value="ECO:0007669"/>
    <property type="project" value="TreeGrafter"/>
</dbReference>
<keyword evidence="7" id="KW-1278">Translocase</keyword>
<reference evidence="8" key="1">
    <citation type="submission" date="2020-08" db="EMBL/GenBank/DDBJ databases">
        <title>Multicomponent nature underlies the extraordinary mechanical properties of spider dragline silk.</title>
        <authorList>
            <person name="Kono N."/>
            <person name="Nakamura H."/>
            <person name="Mori M."/>
            <person name="Yoshida Y."/>
            <person name="Ohtoshi R."/>
            <person name="Malay A.D."/>
            <person name="Moran D.A.P."/>
            <person name="Tomita M."/>
            <person name="Numata K."/>
            <person name="Arakawa K."/>
        </authorList>
    </citation>
    <scope>NUCLEOTIDE SEQUENCE</scope>
</reference>
<evidence type="ECO:0000256" key="5">
    <source>
        <dbReference type="ARBA" id="ARBA00022840"/>
    </source>
</evidence>
<keyword evidence="3" id="KW-0479">Metal-binding</keyword>
<dbReference type="PANTHER" id="PTHR45630">
    <property type="entry name" value="CATION-TRANSPORTING ATPASE-RELATED"/>
    <property type="match status" value="1"/>
</dbReference>
<dbReference type="PANTHER" id="PTHR45630:SF8">
    <property type="entry name" value="CATION-TRANSPORTING ATPASE"/>
    <property type="match status" value="1"/>
</dbReference>
<feature type="non-terminal residue" evidence="8">
    <location>
        <position position="1"/>
    </location>
</feature>
<protein>
    <submittedName>
        <fullName evidence="8">Probable cation-transporting ATPase 13A3</fullName>
    </submittedName>
</protein>
<keyword evidence="2" id="KW-0597">Phosphoprotein</keyword>
<dbReference type="Pfam" id="PF13246">
    <property type="entry name" value="Cation_ATPase"/>
    <property type="match status" value="1"/>
</dbReference>
<dbReference type="GO" id="GO:0006874">
    <property type="term" value="P:intracellular calcium ion homeostasis"/>
    <property type="evidence" value="ECO:0007669"/>
    <property type="project" value="TreeGrafter"/>
</dbReference>
<dbReference type="GO" id="GO:0140358">
    <property type="term" value="F:P-type transmembrane transporter activity"/>
    <property type="evidence" value="ECO:0007669"/>
    <property type="project" value="InterPro"/>
</dbReference>
<evidence type="ECO:0000256" key="6">
    <source>
        <dbReference type="ARBA" id="ARBA00022842"/>
    </source>
</evidence>
<organism evidence="8 9">
    <name type="scientific">Nephila pilipes</name>
    <name type="common">Giant wood spider</name>
    <name type="synonym">Nephila maculata</name>
    <dbReference type="NCBI Taxonomy" id="299642"/>
    <lineage>
        <taxon>Eukaryota</taxon>
        <taxon>Metazoa</taxon>
        <taxon>Ecdysozoa</taxon>
        <taxon>Arthropoda</taxon>
        <taxon>Chelicerata</taxon>
        <taxon>Arachnida</taxon>
        <taxon>Araneae</taxon>
        <taxon>Araneomorphae</taxon>
        <taxon>Entelegynae</taxon>
        <taxon>Araneoidea</taxon>
        <taxon>Nephilidae</taxon>
        <taxon>Nephila</taxon>
    </lineage>
</organism>
<name>A0A8X6PP79_NEPPI</name>
<proteinExistence type="predicted"/>
<dbReference type="InterPro" id="IPR006544">
    <property type="entry name" value="P-type_TPase_V"/>
</dbReference>
<gene>
    <name evidence="8" type="primary">Atp13a3</name>
    <name evidence="8" type="ORF">NPIL_139631</name>
</gene>
<evidence type="ECO:0000256" key="4">
    <source>
        <dbReference type="ARBA" id="ARBA00022741"/>
    </source>
</evidence>
<evidence type="ECO:0000313" key="9">
    <source>
        <dbReference type="Proteomes" id="UP000887013"/>
    </source>
</evidence>
<evidence type="ECO:0000256" key="7">
    <source>
        <dbReference type="ARBA" id="ARBA00022967"/>
    </source>
</evidence>
<dbReference type="OrthoDB" id="6423139at2759"/>
<comment type="caution">
    <text evidence="8">The sequence shown here is derived from an EMBL/GenBank/DDBJ whole genome shotgun (WGS) entry which is preliminary data.</text>
</comment>